<protein>
    <recommendedName>
        <fullName evidence="3">BTB domain-containing protein</fullName>
    </recommendedName>
</protein>
<evidence type="ECO:0000313" key="2">
    <source>
        <dbReference type="Proteomes" id="UP000703269"/>
    </source>
</evidence>
<accession>A0A9P3G312</accession>
<sequence>MDRTGSPILERHPSLYYPDGDIVLCAPRANGDVLAFRIDRVYLTRSSPVFRELLSLPSAGNMTEAFDGAPVLRLSDDAAELANLLELLYNTVTVSLQRLDPSSPLRAMGVLRLATKYAMDPLRKIIMHCIQADWPQTLQEWDYLQSSIAHARELKHVAAPTMLIDQGAESAGVPRGAYIDDSYPEPASAIRLAGEFGLPGVLPAAFYQLAITDPSADWDEYRDGSDAGAAWEHQCALANGGRTARWGMLERGDLMRFLRGRTKLDEWLSDVEDALTSFLGTAECVDAFHCERERGNCRRQFLLEGPGRTRPFDPLYATRHLLNVIPHYQLCGACARHIRSELLRVRQEIWDEIPTMFNLSMASSSSTS</sequence>
<reference evidence="1 2" key="1">
    <citation type="submission" date="2021-08" db="EMBL/GenBank/DDBJ databases">
        <title>Draft Genome Sequence of Phanerochaete sordida strain YK-624.</title>
        <authorList>
            <person name="Mori T."/>
            <person name="Dohra H."/>
            <person name="Suzuki T."/>
            <person name="Kawagishi H."/>
            <person name="Hirai H."/>
        </authorList>
    </citation>
    <scope>NUCLEOTIDE SEQUENCE [LARGE SCALE GENOMIC DNA]</scope>
    <source>
        <strain evidence="1 2">YK-624</strain>
    </source>
</reference>
<name>A0A9P3G312_9APHY</name>
<organism evidence="1 2">
    <name type="scientific">Phanerochaete sordida</name>
    <dbReference type="NCBI Taxonomy" id="48140"/>
    <lineage>
        <taxon>Eukaryota</taxon>
        <taxon>Fungi</taxon>
        <taxon>Dikarya</taxon>
        <taxon>Basidiomycota</taxon>
        <taxon>Agaricomycotina</taxon>
        <taxon>Agaricomycetes</taxon>
        <taxon>Polyporales</taxon>
        <taxon>Phanerochaetaceae</taxon>
        <taxon>Phanerochaete</taxon>
    </lineage>
</organism>
<proteinExistence type="predicted"/>
<dbReference type="EMBL" id="BPQB01000005">
    <property type="protein sequence ID" value="GJE87182.1"/>
    <property type="molecule type" value="Genomic_DNA"/>
</dbReference>
<dbReference type="AlphaFoldDB" id="A0A9P3G312"/>
<dbReference type="Proteomes" id="UP000703269">
    <property type="component" value="Unassembled WGS sequence"/>
</dbReference>
<dbReference type="OrthoDB" id="3268787at2759"/>
<keyword evidence="2" id="KW-1185">Reference proteome</keyword>
<evidence type="ECO:0000313" key="1">
    <source>
        <dbReference type="EMBL" id="GJE87182.1"/>
    </source>
</evidence>
<gene>
    <name evidence="1" type="ORF">PsYK624_032650</name>
</gene>
<dbReference type="InterPro" id="IPR011333">
    <property type="entry name" value="SKP1/BTB/POZ_sf"/>
</dbReference>
<comment type="caution">
    <text evidence="1">The sequence shown here is derived from an EMBL/GenBank/DDBJ whole genome shotgun (WGS) entry which is preliminary data.</text>
</comment>
<dbReference type="SUPFAM" id="SSF54695">
    <property type="entry name" value="POZ domain"/>
    <property type="match status" value="1"/>
</dbReference>
<dbReference type="Gene3D" id="3.30.710.10">
    <property type="entry name" value="Potassium Channel Kv1.1, Chain A"/>
    <property type="match status" value="1"/>
</dbReference>
<evidence type="ECO:0008006" key="3">
    <source>
        <dbReference type="Google" id="ProtNLM"/>
    </source>
</evidence>